<proteinExistence type="inferred from homology"/>
<comment type="catalytic activity">
    <reaction evidence="1">
        <text>Hydrolyzes the link between N-acetylmuramoyl residues and L-amino acid residues in certain cell-wall glycopeptides.</text>
        <dbReference type="EC" id="3.5.1.28"/>
    </reaction>
</comment>
<dbReference type="PANTHER" id="PTHR30417:SF1">
    <property type="entry name" value="N-ACETYLMURAMOYL-L-ALANINE AMIDASE AMID"/>
    <property type="match status" value="1"/>
</dbReference>
<evidence type="ECO:0000256" key="1">
    <source>
        <dbReference type="ARBA" id="ARBA00001561"/>
    </source>
</evidence>
<dbReference type="PANTHER" id="PTHR30417">
    <property type="entry name" value="N-ACETYLMURAMOYL-L-ALANINE AMIDASE AMID"/>
    <property type="match status" value="1"/>
</dbReference>
<sequence>MIVIDKTSYRAVGFDKRIKFLVLHYTQCDFKQSLDFLTGEKLSSHYLINDENPEHIFQLVEEHDRAWHAGVSYWQGHERINDTSIGIEIVNPAFEVNTKNHNMQLNSQSFRQDEFKSKSAERTKVREHRLNSKNSPVSSFVNDAVIWLPYSEAQINSVISLCKQIIARYDIKPTRVVGHSDIAPGRKQDPGPLFPWKLLYDNDIGAWYDEQVFNDLLPQIDITDIKAIQQKFIIYGYKLEANGILDSKMKDVIISFQMHFRPSNFSGDLDAETIAILDALILKYKSELSN</sequence>
<dbReference type="InterPro" id="IPR036365">
    <property type="entry name" value="PGBD-like_sf"/>
</dbReference>
<dbReference type="InterPro" id="IPR036366">
    <property type="entry name" value="PGBDSf"/>
</dbReference>
<comment type="similarity">
    <text evidence="2">Belongs to the N-acetylmuramoyl-L-alanine amidase 2 family.</text>
</comment>
<evidence type="ECO:0000256" key="3">
    <source>
        <dbReference type="ARBA" id="ARBA00011901"/>
    </source>
</evidence>
<dbReference type="InterPro" id="IPR002477">
    <property type="entry name" value="Peptidoglycan-bd-like"/>
</dbReference>
<evidence type="ECO:0000313" key="7">
    <source>
        <dbReference type="EMBL" id="QQV75800.1"/>
    </source>
</evidence>
<evidence type="ECO:0000256" key="2">
    <source>
        <dbReference type="ARBA" id="ARBA00007553"/>
    </source>
</evidence>
<reference evidence="7 8" key="1">
    <citation type="journal article" date="2021" name="Int. J. Syst. Evol. Microbiol.">
        <title>Characterization of a novel transitional group Rickettsia species (Rickettsia tillamookensis sp. nov.) from the western black-legged tick, Ixodes pacificus.</title>
        <authorList>
            <person name="Gauthier D.T."/>
            <person name="Karpathy S.E."/>
            <person name="Grizzard S.L."/>
            <person name="Batra D."/>
            <person name="Rowe L.A."/>
            <person name="Paddock C.D."/>
        </authorList>
    </citation>
    <scope>NUCLEOTIDE SEQUENCE [LARGE SCALE GENOMIC DNA]</scope>
    <source>
        <strain evidence="7 8">Tillamook 23</strain>
    </source>
</reference>
<dbReference type="InterPro" id="IPR002502">
    <property type="entry name" value="Amidase_domain"/>
</dbReference>
<evidence type="ECO:0000313" key="8">
    <source>
        <dbReference type="Proteomes" id="UP000595296"/>
    </source>
</evidence>
<keyword evidence="8" id="KW-1185">Reference proteome</keyword>
<keyword evidence="5" id="KW-0961">Cell wall biogenesis/degradation</keyword>
<organism evidence="7 8">
    <name type="scientific">Rickettsia tillamookensis</name>
    <dbReference type="NCBI Taxonomy" id="2761623"/>
    <lineage>
        <taxon>Bacteria</taxon>
        <taxon>Pseudomonadati</taxon>
        <taxon>Pseudomonadota</taxon>
        <taxon>Alphaproteobacteria</taxon>
        <taxon>Rickettsiales</taxon>
        <taxon>Rickettsiaceae</taxon>
        <taxon>Rickettsieae</taxon>
        <taxon>Rickettsia</taxon>
        <taxon>spotted fever group</taxon>
    </lineage>
</organism>
<name>A0A9E6MIR4_9RICK</name>
<dbReference type="Proteomes" id="UP000595296">
    <property type="component" value="Chromosome"/>
</dbReference>
<dbReference type="CDD" id="cd06583">
    <property type="entry name" value="PGRP"/>
    <property type="match status" value="1"/>
</dbReference>
<dbReference type="EC" id="3.5.1.28" evidence="3"/>
<feature type="domain" description="N-acetylmuramoyl-L-alanine amidase" evidence="6">
    <location>
        <begin position="6"/>
        <end position="191"/>
    </location>
</feature>
<dbReference type="InterPro" id="IPR022437">
    <property type="entry name" value="RPE3"/>
</dbReference>
<dbReference type="InterPro" id="IPR036505">
    <property type="entry name" value="Amidase/PGRP_sf"/>
</dbReference>
<dbReference type="NCBIfam" id="TIGR03775">
    <property type="entry name" value="RPE3"/>
    <property type="match status" value="1"/>
</dbReference>
<dbReference type="EMBL" id="CP060138">
    <property type="protein sequence ID" value="QQV75800.1"/>
    <property type="molecule type" value="Genomic_DNA"/>
</dbReference>
<dbReference type="SMART" id="SM00644">
    <property type="entry name" value="Ami_2"/>
    <property type="match status" value="1"/>
</dbReference>
<evidence type="ECO:0000256" key="4">
    <source>
        <dbReference type="ARBA" id="ARBA00022801"/>
    </source>
</evidence>
<evidence type="ECO:0000256" key="5">
    <source>
        <dbReference type="ARBA" id="ARBA00023316"/>
    </source>
</evidence>
<gene>
    <name evidence="7" type="primary">amiD</name>
    <name evidence="7" type="ORF">H6P87_01367</name>
</gene>
<dbReference type="Gene3D" id="1.10.101.10">
    <property type="entry name" value="PGBD-like superfamily/PGBD"/>
    <property type="match status" value="1"/>
</dbReference>
<protein>
    <recommendedName>
        <fullName evidence="3">N-acetylmuramoyl-L-alanine amidase</fullName>
        <ecNumber evidence="3">3.5.1.28</ecNumber>
    </recommendedName>
</protein>
<dbReference type="GO" id="GO:0008745">
    <property type="term" value="F:N-acetylmuramoyl-L-alanine amidase activity"/>
    <property type="evidence" value="ECO:0007669"/>
    <property type="project" value="UniProtKB-EC"/>
</dbReference>
<dbReference type="RefSeq" id="WP_202069510.1">
    <property type="nucleotide sequence ID" value="NZ_CP060138.2"/>
</dbReference>
<keyword evidence="4 7" id="KW-0378">Hydrolase</keyword>
<dbReference type="InterPro" id="IPR051206">
    <property type="entry name" value="NAMLAA_amidase_2"/>
</dbReference>
<accession>A0A9E6MIR4</accession>
<dbReference type="Gene3D" id="3.40.80.10">
    <property type="entry name" value="Peptidoglycan recognition protein-like"/>
    <property type="match status" value="1"/>
</dbReference>
<dbReference type="SUPFAM" id="SSF55846">
    <property type="entry name" value="N-acetylmuramoyl-L-alanine amidase-like"/>
    <property type="match status" value="1"/>
</dbReference>
<dbReference type="Pfam" id="PF01471">
    <property type="entry name" value="PG_binding_1"/>
    <property type="match status" value="1"/>
</dbReference>
<dbReference type="SUPFAM" id="SSF47090">
    <property type="entry name" value="PGBD-like"/>
    <property type="match status" value="1"/>
</dbReference>
<evidence type="ECO:0000259" key="6">
    <source>
        <dbReference type="SMART" id="SM00644"/>
    </source>
</evidence>
<dbReference type="Pfam" id="PF01510">
    <property type="entry name" value="Amidase_2"/>
    <property type="match status" value="1"/>
</dbReference>